<dbReference type="InterPro" id="IPR017452">
    <property type="entry name" value="GPCR_Rhodpsn_7TM"/>
</dbReference>
<dbReference type="Pfam" id="PF00001">
    <property type="entry name" value="7tm_1"/>
    <property type="match status" value="1"/>
</dbReference>
<dbReference type="Gene3D" id="1.20.1070.10">
    <property type="entry name" value="Rhodopsin 7-helix transmembrane proteins"/>
    <property type="match status" value="1"/>
</dbReference>
<keyword evidence="12" id="KW-0325">Glycoprotein</keyword>
<keyword evidence="13 17" id="KW-0807">Transducer</keyword>
<keyword evidence="11 17" id="KW-0675">Receptor</keyword>
<dbReference type="Proteomes" id="UP000261340">
    <property type="component" value="Unplaced"/>
</dbReference>
<dbReference type="PANTHER" id="PTHR10489">
    <property type="entry name" value="CELL ADHESION MOLECULE"/>
    <property type="match status" value="1"/>
</dbReference>
<dbReference type="GeneTree" id="ENSGT01050000244848"/>
<dbReference type="AlphaFoldDB" id="A0A3Q0R944"/>
<feature type="transmembrane region" description="Helical" evidence="18">
    <location>
        <begin position="43"/>
        <end position="65"/>
    </location>
</feature>
<comment type="subcellular location">
    <subcellularLocation>
        <location evidence="1">Cell membrane</location>
        <topology evidence="1">Multi-pass membrane protein</topology>
    </subcellularLocation>
</comment>
<feature type="transmembrane region" description="Helical" evidence="18">
    <location>
        <begin position="122"/>
        <end position="140"/>
    </location>
</feature>
<dbReference type="PRINTS" id="PR00427">
    <property type="entry name" value="INTRLEUKIN8R"/>
</dbReference>
<reference evidence="20" key="2">
    <citation type="submission" date="2025-09" db="UniProtKB">
        <authorList>
            <consortium name="Ensembl"/>
        </authorList>
    </citation>
    <scope>IDENTIFICATION</scope>
</reference>
<feature type="transmembrane region" description="Helical" evidence="18">
    <location>
        <begin position="293"/>
        <end position="312"/>
    </location>
</feature>
<dbReference type="GO" id="GO:0016494">
    <property type="term" value="F:C-X-C chemokine receptor activity"/>
    <property type="evidence" value="ECO:0007669"/>
    <property type="project" value="InterPro"/>
</dbReference>
<dbReference type="GO" id="GO:0030593">
    <property type="term" value="P:neutrophil chemotaxis"/>
    <property type="evidence" value="ECO:0007669"/>
    <property type="project" value="TreeGrafter"/>
</dbReference>
<keyword evidence="9 18" id="KW-0472">Membrane</keyword>
<dbReference type="CDD" id="cd15178">
    <property type="entry name" value="7tmA_CXCR1_2"/>
    <property type="match status" value="1"/>
</dbReference>
<accession>A0A3Q0R944</accession>
<keyword evidence="3" id="KW-1003">Cell membrane</keyword>
<name>A0A3Q0R944_AMPCI</name>
<evidence type="ECO:0000256" key="17">
    <source>
        <dbReference type="RuleBase" id="RU000688"/>
    </source>
</evidence>
<dbReference type="InterPro" id="IPR000174">
    <property type="entry name" value="Chemokine_CXCR_1/2"/>
</dbReference>
<sequence>MSRQEFPSDYFLDLMLNYTYGEEIDPGSTPCNVTVPGFNSMGLTIIFIIVFVFAIIGNSVVVFVVCNMKKRKTSTDIYLMHLAIADLLFCLTLPFWAMDLHAGWIFGNFLCKVLSGFQEASAYSGVFLLACISVDRYFAIVRATRVLSSHDLLVKVTCSVVWVVAIILSLPVVIKRESLVTEDLGKTICYENITGEGSDRLRVALRVLRHTVGFFLPLGVMAVCYGWTVMTLFHTRNQQKHKAMRVIMAVVLAFILCWLPYNVTVLIDTLMRGGSLEVKDCETQYTVEVTLNVTQVLAFMHCAVNPVLYAFVGQKFRNQLLSALHKHGLISKRIQMAYRKGSASSVGSLRSRNTSVTM</sequence>
<reference evidence="20" key="1">
    <citation type="submission" date="2025-08" db="UniProtKB">
        <authorList>
            <consortium name="Ensembl"/>
        </authorList>
    </citation>
    <scope>IDENTIFICATION</scope>
</reference>
<evidence type="ECO:0000256" key="15">
    <source>
        <dbReference type="ARBA" id="ARBA00033468"/>
    </source>
</evidence>
<feature type="transmembrane region" description="Helical" evidence="18">
    <location>
        <begin position="214"/>
        <end position="234"/>
    </location>
</feature>
<evidence type="ECO:0000256" key="18">
    <source>
        <dbReference type="SAM" id="Phobius"/>
    </source>
</evidence>
<dbReference type="GO" id="GO:0051916">
    <property type="term" value="F:granulocyte colony-stimulating factor binding"/>
    <property type="evidence" value="ECO:0007669"/>
    <property type="project" value="Ensembl"/>
</dbReference>
<comment type="subunit">
    <text evidence="16">Interacts with IL8. Interacts with GNAI2.</text>
</comment>
<dbReference type="GO" id="GO:0007204">
    <property type="term" value="P:positive regulation of cytosolic calcium ion concentration"/>
    <property type="evidence" value="ECO:0007669"/>
    <property type="project" value="TreeGrafter"/>
</dbReference>
<evidence type="ECO:0000256" key="6">
    <source>
        <dbReference type="ARBA" id="ARBA00022692"/>
    </source>
</evidence>
<feature type="transmembrane region" description="Helical" evidence="18">
    <location>
        <begin position="77"/>
        <end position="97"/>
    </location>
</feature>
<evidence type="ECO:0000256" key="16">
    <source>
        <dbReference type="ARBA" id="ARBA00034130"/>
    </source>
</evidence>
<feature type="transmembrane region" description="Helical" evidence="18">
    <location>
        <begin position="152"/>
        <end position="174"/>
    </location>
</feature>
<dbReference type="PANTHER" id="PTHR10489:SF689">
    <property type="entry name" value="C-X-C CHEMOKINE RECEPTOR TYPE 2"/>
    <property type="match status" value="1"/>
</dbReference>
<evidence type="ECO:0000259" key="19">
    <source>
        <dbReference type="PROSITE" id="PS50262"/>
    </source>
</evidence>
<keyword evidence="8 17" id="KW-0297">G-protein coupled receptor</keyword>
<dbReference type="OMA" id="GNQTTKW"/>
<evidence type="ECO:0000256" key="7">
    <source>
        <dbReference type="ARBA" id="ARBA00022989"/>
    </source>
</evidence>
<evidence type="ECO:0000256" key="13">
    <source>
        <dbReference type="ARBA" id="ARBA00023224"/>
    </source>
</evidence>
<dbReference type="InterPro" id="IPR000276">
    <property type="entry name" value="GPCR_Rhodpsn"/>
</dbReference>
<dbReference type="GO" id="GO:0002523">
    <property type="term" value="P:leukocyte migration involved in inflammatory response"/>
    <property type="evidence" value="ECO:0007669"/>
    <property type="project" value="Ensembl"/>
</dbReference>
<evidence type="ECO:0000256" key="14">
    <source>
        <dbReference type="ARBA" id="ARBA00025505"/>
    </source>
</evidence>
<protein>
    <recommendedName>
        <fullName evidence="2">C-X-C chemokine receptor type 2</fullName>
    </recommendedName>
    <alternativeName>
        <fullName evidence="15">High affinity interleukin-8 receptor B</fullName>
    </alternativeName>
</protein>
<evidence type="ECO:0000256" key="11">
    <source>
        <dbReference type="ARBA" id="ARBA00023170"/>
    </source>
</evidence>
<dbReference type="Ensembl" id="ENSACIT00000005728.1">
    <property type="protein sequence ID" value="ENSACIP00000005560.1"/>
    <property type="gene ID" value="ENSACIG00000004379.1"/>
</dbReference>
<keyword evidence="4" id="KW-0145">Chemotaxis</keyword>
<dbReference type="PROSITE" id="PS00237">
    <property type="entry name" value="G_PROTEIN_RECEP_F1_1"/>
    <property type="match status" value="1"/>
</dbReference>
<dbReference type="GO" id="GO:0019957">
    <property type="term" value="F:C-C chemokine binding"/>
    <property type="evidence" value="ECO:0007669"/>
    <property type="project" value="TreeGrafter"/>
</dbReference>
<evidence type="ECO:0000256" key="9">
    <source>
        <dbReference type="ARBA" id="ARBA00023136"/>
    </source>
</evidence>
<dbReference type="GO" id="GO:0016493">
    <property type="term" value="F:C-C chemokine receptor activity"/>
    <property type="evidence" value="ECO:0007669"/>
    <property type="project" value="TreeGrafter"/>
</dbReference>
<evidence type="ECO:0000256" key="4">
    <source>
        <dbReference type="ARBA" id="ARBA00022500"/>
    </source>
</evidence>
<dbReference type="InterPro" id="IPR050119">
    <property type="entry name" value="CCR1-9-like"/>
</dbReference>
<evidence type="ECO:0000256" key="2">
    <source>
        <dbReference type="ARBA" id="ARBA00020033"/>
    </source>
</evidence>
<evidence type="ECO:0000256" key="10">
    <source>
        <dbReference type="ARBA" id="ARBA00023157"/>
    </source>
</evidence>
<dbReference type="PRINTS" id="PR00237">
    <property type="entry name" value="GPCRRHODOPSN"/>
</dbReference>
<feature type="transmembrane region" description="Helical" evidence="18">
    <location>
        <begin position="246"/>
        <end position="267"/>
    </location>
</feature>
<dbReference type="GO" id="GO:0090594">
    <property type="term" value="P:inflammatory response to wounding"/>
    <property type="evidence" value="ECO:0007669"/>
    <property type="project" value="Ensembl"/>
</dbReference>
<dbReference type="SUPFAM" id="SSF81321">
    <property type="entry name" value="Family A G protein-coupled receptor-like"/>
    <property type="match status" value="1"/>
</dbReference>
<keyword evidence="10" id="KW-1015">Disulfide bond</keyword>
<dbReference type="GO" id="GO:0042119">
    <property type="term" value="P:neutrophil activation"/>
    <property type="evidence" value="ECO:0007669"/>
    <property type="project" value="Ensembl"/>
</dbReference>
<evidence type="ECO:0000256" key="1">
    <source>
        <dbReference type="ARBA" id="ARBA00004651"/>
    </source>
</evidence>
<evidence type="ECO:0000256" key="8">
    <source>
        <dbReference type="ARBA" id="ARBA00023040"/>
    </source>
</evidence>
<dbReference type="GO" id="GO:0042742">
    <property type="term" value="P:defense response to bacterium"/>
    <property type="evidence" value="ECO:0007669"/>
    <property type="project" value="Ensembl"/>
</dbReference>
<evidence type="ECO:0000313" key="21">
    <source>
        <dbReference type="Proteomes" id="UP000261340"/>
    </source>
</evidence>
<keyword evidence="6 17" id="KW-0812">Transmembrane</keyword>
<dbReference type="STRING" id="61819.ENSACIP00000005560"/>
<dbReference type="PROSITE" id="PS50262">
    <property type="entry name" value="G_PROTEIN_RECEP_F1_2"/>
    <property type="match status" value="1"/>
</dbReference>
<dbReference type="GO" id="GO:0019722">
    <property type="term" value="P:calcium-mediated signaling"/>
    <property type="evidence" value="ECO:0007669"/>
    <property type="project" value="TreeGrafter"/>
</dbReference>
<organism evidence="20 21">
    <name type="scientific">Amphilophus citrinellus</name>
    <name type="common">Midas cichlid</name>
    <name type="synonym">Cichlasoma citrinellum</name>
    <dbReference type="NCBI Taxonomy" id="61819"/>
    <lineage>
        <taxon>Eukaryota</taxon>
        <taxon>Metazoa</taxon>
        <taxon>Chordata</taxon>
        <taxon>Craniata</taxon>
        <taxon>Vertebrata</taxon>
        <taxon>Euteleostomi</taxon>
        <taxon>Actinopterygii</taxon>
        <taxon>Neopterygii</taxon>
        <taxon>Teleostei</taxon>
        <taxon>Neoteleostei</taxon>
        <taxon>Acanthomorphata</taxon>
        <taxon>Ovalentaria</taxon>
        <taxon>Cichlomorphae</taxon>
        <taxon>Cichliformes</taxon>
        <taxon>Cichlidae</taxon>
        <taxon>New World cichlids</taxon>
        <taxon>Cichlasomatinae</taxon>
        <taxon>Heroini</taxon>
        <taxon>Amphilophus</taxon>
    </lineage>
</organism>
<dbReference type="GO" id="GO:0009897">
    <property type="term" value="C:external side of plasma membrane"/>
    <property type="evidence" value="ECO:0007669"/>
    <property type="project" value="TreeGrafter"/>
</dbReference>
<keyword evidence="7 18" id="KW-1133">Transmembrane helix</keyword>
<evidence type="ECO:0000256" key="12">
    <source>
        <dbReference type="ARBA" id="ARBA00023180"/>
    </source>
</evidence>
<evidence type="ECO:0000256" key="5">
    <source>
        <dbReference type="ARBA" id="ARBA00022553"/>
    </source>
</evidence>
<keyword evidence="21" id="KW-1185">Reference proteome</keyword>
<keyword evidence="5" id="KW-0597">Phosphoprotein</keyword>
<proteinExistence type="inferred from homology"/>
<comment type="similarity">
    <text evidence="17">Belongs to the G-protein coupled receptor 1 family.</text>
</comment>
<comment type="function">
    <text evidence="14">Receptor for interleukin-8 which is a powerful neutrophil chemotactic factor. Binding of IL-8 to the receptor causes activation of neutrophils. This response is mediated via a G-protein that activates a phosphatidylinositol-calcium second messenger system. Binds to IL-8 with high affinity. Also binds with high affinity to CXCL3, GRO/MGSA and NAP-2.</text>
</comment>
<dbReference type="GO" id="GO:0006955">
    <property type="term" value="P:immune response"/>
    <property type="evidence" value="ECO:0007669"/>
    <property type="project" value="TreeGrafter"/>
</dbReference>
<evidence type="ECO:0000313" key="20">
    <source>
        <dbReference type="Ensembl" id="ENSACIP00000005560.1"/>
    </source>
</evidence>
<feature type="domain" description="G-protein coupled receptors family 1 profile" evidence="19">
    <location>
        <begin position="57"/>
        <end position="309"/>
    </location>
</feature>
<evidence type="ECO:0000256" key="3">
    <source>
        <dbReference type="ARBA" id="ARBA00022475"/>
    </source>
</evidence>